<comment type="catalytic activity">
    <reaction evidence="5">
        <text>2 superoxide + 2 H(+) = H2O2 + O2</text>
        <dbReference type="Rhea" id="RHEA:20696"/>
        <dbReference type="ChEBI" id="CHEBI:15378"/>
        <dbReference type="ChEBI" id="CHEBI:15379"/>
        <dbReference type="ChEBI" id="CHEBI:16240"/>
        <dbReference type="ChEBI" id="CHEBI:18421"/>
        <dbReference type="EC" id="1.15.1.1"/>
    </reaction>
</comment>
<organism evidence="8 9">
    <name type="scientific">Sphingomonas telluris</name>
    <dbReference type="NCBI Taxonomy" id="2907998"/>
    <lineage>
        <taxon>Bacteria</taxon>
        <taxon>Pseudomonadati</taxon>
        <taxon>Pseudomonadota</taxon>
        <taxon>Alphaproteobacteria</taxon>
        <taxon>Sphingomonadales</taxon>
        <taxon>Sphingomonadaceae</taxon>
        <taxon>Sphingomonas</taxon>
    </lineage>
</organism>
<evidence type="ECO:0000259" key="6">
    <source>
        <dbReference type="Pfam" id="PF00081"/>
    </source>
</evidence>
<dbReference type="Proteomes" id="UP001203058">
    <property type="component" value="Unassembled WGS sequence"/>
</dbReference>
<protein>
    <recommendedName>
        <fullName evidence="2 5">Superoxide dismutase</fullName>
        <ecNumber evidence="2 5">1.15.1.1</ecNumber>
    </recommendedName>
</protein>
<dbReference type="Pfam" id="PF02777">
    <property type="entry name" value="Sod_Fe_C"/>
    <property type="match status" value="1"/>
</dbReference>
<keyword evidence="9" id="KW-1185">Reference proteome</keyword>
<gene>
    <name evidence="8" type="ORF">LZ016_05490</name>
</gene>
<dbReference type="PRINTS" id="PR01703">
    <property type="entry name" value="MNSODISMTASE"/>
</dbReference>
<evidence type="ECO:0000313" key="8">
    <source>
        <dbReference type="EMBL" id="MCH8615551.1"/>
    </source>
</evidence>
<evidence type="ECO:0000313" key="9">
    <source>
        <dbReference type="Proteomes" id="UP001203058"/>
    </source>
</evidence>
<dbReference type="RefSeq" id="WP_241446352.1">
    <property type="nucleotide sequence ID" value="NZ_JAKZHW010000001.1"/>
</dbReference>
<dbReference type="Gene3D" id="1.10.287.990">
    <property type="entry name" value="Fe,Mn superoxide dismutase (SOD) domain"/>
    <property type="match status" value="1"/>
</dbReference>
<name>A0ABS9VKP9_9SPHN</name>
<evidence type="ECO:0000256" key="4">
    <source>
        <dbReference type="ARBA" id="ARBA00023002"/>
    </source>
</evidence>
<dbReference type="PANTHER" id="PTHR42769">
    <property type="entry name" value="SUPEROXIDE DISMUTASE"/>
    <property type="match status" value="1"/>
</dbReference>
<dbReference type="InterPro" id="IPR019831">
    <property type="entry name" value="Mn/Fe_SOD_N"/>
</dbReference>
<dbReference type="InterPro" id="IPR036324">
    <property type="entry name" value="Mn/Fe_SOD_N_sf"/>
</dbReference>
<dbReference type="SUPFAM" id="SSF46609">
    <property type="entry name" value="Fe,Mn superoxide dismutase (SOD), N-terminal domain"/>
    <property type="match status" value="1"/>
</dbReference>
<dbReference type="PROSITE" id="PS00088">
    <property type="entry name" value="SOD_MN"/>
    <property type="match status" value="1"/>
</dbReference>
<dbReference type="InterPro" id="IPR036314">
    <property type="entry name" value="SOD_C_sf"/>
</dbReference>
<comment type="function">
    <text evidence="5">Destroys radicals which are normally produced within the cells and which are toxic to biological systems.</text>
</comment>
<feature type="domain" description="Manganese/iron superoxide dismutase C-terminal" evidence="7">
    <location>
        <begin position="93"/>
        <end position="195"/>
    </location>
</feature>
<evidence type="ECO:0000256" key="1">
    <source>
        <dbReference type="ARBA" id="ARBA00008714"/>
    </source>
</evidence>
<dbReference type="PIRSF" id="PIRSF000349">
    <property type="entry name" value="SODismutase"/>
    <property type="match status" value="1"/>
</dbReference>
<sequence>MAFQLPELPYAKDALAPHISAETLEFHWGKHHRAYVNKTNEFVGAKPDLQGASLVEVVRAAKQGGENKLFNNSAQLWNHSFFWQCLSPEGQQPSGRLANLISDAFGGTEQLLQKLGDEAVNHFSNGWAWLVLDRDQLEITSLHDADTPLVHDGMVPLFTLDVWEHAYYIDYRNERPRFVTSVLSNIVNWDFVAQNLDGNGADRADQEGETARQPETTT</sequence>
<dbReference type="InterPro" id="IPR019833">
    <property type="entry name" value="Mn/Fe_SOD_BS"/>
</dbReference>
<dbReference type="Gene3D" id="3.55.40.20">
    <property type="entry name" value="Iron/manganese superoxide dismutase, C-terminal domain"/>
    <property type="match status" value="1"/>
</dbReference>
<dbReference type="Pfam" id="PF00081">
    <property type="entry name" value="Sod_Fe_N"/>
    <property type="match status" value="1"/>
</dbReference>
<dbReference type="SUPFAM" id="SSF54719">
    <property type="entry name" value="Fe,Mn superoxide dismutase (SOD), C-terminal domain"/>
    <property type="match status" value="1"/>
</dbReference>
<evidence type="ECO:0000256" key="3">
    <source>
        <dbReference type="ARBA" id="ARBA00022723"/>
    </source>
</evidence>
<feature type="domain" description="Manganese/iron superoxide dismutase N-terminal" evidence="6">
    <location>
        <begin position="3"/>
        <end position="87"/>
    </location>
</feature>
<evidence type="ECO:0000256" key="2">
    <source>
        <dbReference type="ARBA" id="ARBA00012682"/>
    </source>
</evidence>
<dbReference type="PANTHER" id="PTHR42769:SF3">
    <property type="entry name" value="SUPEROXIDE DISMUTASE [FE] 2, CHLOROPLASTIC"/>
    <property type="match status" value="1"/>
</dbReference>
<keyword evidence="3 5" id="KW-0479">Metal-binding</keyword>
<evidence type="ECO:0000259" key="7">
    <source>
        <dbReference type="Pfam" id="PF02777"/>
    </source>
</evidence>
<dbReference type="EC" id="1.15.1.1" evidence="2 5"/>
<reference evidence="8 9" key="1">
    <citation type="submission" date="2022-03" db="EMBL/GenBank/DDBJ databases">
        <authorList>
            <person name="Jo J.-H."/>
            <person name="Im W.-T."/>
        </authorList>
    </citation>
    <scope>NUCLEOTIDE SEQUENCE [LARGE SCALE GENOMIC DNA]</scope>
    <source>
        <strain evidence="8 9">SM33</strain>
    </source>
</reference>
<accession>A0ABS9VKP9</accession>
<keyword evidence="4 5" id="KW-0560">Oxidoreductase</keyword>
<dbReference type="InterPro" id="IPR001189">
    <property type="entry name" value="Mn/Fe_SOD"/>
</dbReference>
<dbReference type="EMBL" id="JAKZHW010000001">
    <property type="protein sequence ID" value="MCH8615551.1"/>
    <property type="molecule type" value="Genomic_DNA"/>
</dbReference>
<comment type="caution">
    <text evidence="8">The sequence shown here is derived from an EMBL/GenBank/DDBJ whole genome shotgun (WGS) entry which is preliminary data.</text>
</comment>
<comment type="similarity">
    <text evidence="1 5">Belongs to the iron/manganese superoxide dismutase family.</text>
</comment>
<evidence type="ECO:0000256" key="5">
    <source>
        <dbReference type="RuleBase" id="RU000414"/>
    </source>
</evidence>
<proteinExistence type="inferred from homology"/>
<dbReference type="InterPro" id="IPR019832">
    <property type="entry name" value="Mn/Fe_SOD_C"/>
</dbReference>